<evidence type="ECO:0000313" key="6">
    <source>
        <dbReference type="Proteomes" id="UP001187192"/>
    </source>
</evidence>
<evidence type="ECO:0000256" key="2">
    <source>
        <dbReference type="SAM" id="Coils"/>
    </source>
</evidence>
<sequence>MAERPPSGTGLPQNQNEELNEAEPVFLQNQENEGEEEGHVPSEDDGDHMSVGELVSDGDEEDDNEDEEVEAEEEDESWSSGEEGDSEGNEWSAAQIDGLFCPICIQPWTTDGDHYICCLPCGHVYGMSCIQTWFERFQNRGKCPQCKKRCTLKNVRRLFASRVVAIDDEAQKRIQSLESKCASLEIKRIVWNQKEAEWKKIEAELRSEVQQLKEAIVKKTLSSQGTSSRNANRQLKECQKILDLMDIDTDLNVRALNVMVNSPDWCELFLLMKDKRRMSFLENVVTRPPNDSTQLMECQKILDSMDIDIDLYFRALDVMVNKPNWCGLFLSMDDEKRMGFLSNVATPPPPRN</sequence>
<accession>A0AA87ZUI5</accession>
<dbReference type="PROSITE" id="PS50089">
    <property type="entry name" value="ZF_RING_2"/>
    <property type="match status" value="1"/>
</dbReference>
<dbReference type="Pfam" id="PF13639">
    <property type="entry name" value="zf-RING_2"/>
    <property type="match status" value="1"/>
</dbReference>
<dbReference type="SUPFAM" id="SSF57850">
    <property type="entry name" value="RING/U-box"/>
    <property type="match status" value="1"/>
</dbReference>
<keyword evidence="1" id="KW-0863">Zinc-finger</keyword>
<evidence type="ECO:0000259" key="4">
    <source>
        <dbReference type="PROSITE" id="PS50089"/>
    </source>
</evidence>
<evidence type="ECO:0000256" key="3">
    <source>
        <dbReference type="SAM" id="MobiDB-lite"/>
    </source>
</evidence>
<organism evidence="5 6">
    <name type="scientific">Ficus carica</name>
    <name type="common">Common fig</name>
    <dbReference type="NCBI Taxonomy" id="3494"/>
    <lineage>
        <taxon>Eukaryota</taxon>
        <taxon>Viridiplantae</taxon>
        <taxon>Streptophyta</taxon>
        <taxon>Embryophyta</taxon>
        <taxon>Tracheophyta</taxon>
        <taxon>Spermatophyta</taxon>
        <taxon>Magnoliopsida</taxon>
        <taxon>eudicotyledons</taxon>
        <taxon>Gunneridae</taxon>
        <taxon>Pentapetalae</taxon>
        <taxon>rosids</taxon>
        <taxon>fabids</taxon>
        <taxon>Rosales</taxon>
        <taxon>Moraceae</taxon>
        <taxon>Ficeae</taxon>
        <taxon>Ficus</taxon>
    </lineage>
</organism>
<feature type="coiled-coil region" evidence="2">
    <location>
        <begin position="167"/>
        <end position="215"/>
    </location>
</feature>
<feature type="compositionally biased region" description="Acidic residues" evidence="3">
    <location>
        <begin position="56"/>
        <end position="88"/>
    </location>
</feature>
<feature type="domain" description="RING-type" evidence="4">
    <location>
        <begin position="101"/>
        <end position="147"/>
    </location>
</feature>
<dbReference type="PANTHER" id="PTHR16047">
    <property type="entry name" value="RFWD3 PROTEIN"/>
    <property type="match status" value="1"/>
</dbReference>
<keyword evidence="1" id="KW-0862">Zinc</keyword>
<name>A0AA87ZUI5_FICCA</name>
<feature type="compositionally biased region" description="Basic and acidic residues" evidence="3">
    <location>
        <begin position="37"/>
        <end position="50"/>
    </location>
</feature>
<feature type="region of interest" description="Disordered" evidence="3">
    <location>
        <begin position="1"/>
        <end position="89"/>
    </location>
</feature>
<dbReference type="GO" id="GO:0036297">
    <property type="term" value="P:interstrand cross-link repair"/>
    <property type="evidence" value="ECO:0007669"/>
    <property type="project" value="InterPro"/>
</dbReference>
<proteinExistence type="predicted"/>
<dbReference type="GO" id="GO:0016567">
    <property type="term" value="P:protein ubiquitination"/>
    <property type="evidence" value="ECO:0007669"/>
    <property type="project" value="InterPro"/>
</dbReference>
<comment type="caution">
    <text evidence="5">The sequence shown here is derived from an EMBL/GenBank/DDBJ whole genome shotgun (WGS) entry which is preliminary data.</text>
</comment>
<dbReference type="Proteomes" id="UP001187192">
    <property type="component" value="Unassembled WGS sequence"/>
</dbReference>
<dbReference type="InterPro" id="IPR037381">
    <property type="entry name" value="RFWD3"/>
</dbReference>
<dbReference type="AlphaFoldDB" id="A0AA87ZUI5"/>
<dbReference type="InterPro" id="IPR001841">
    <property type="entry name" value="Znf_RING"/>
</dbReference>
<keyword evidence="1" id="KW-0479">Metal-binding</keyword>
<evidence type="ECO:0000256" key="1">
    <source>
        <dbReference type="PROSITE-ProRule" id="PRU00175"/>
    </source>
</evidence>
<dbReference type="InterPro" id="IPR013083">
    <property type="entry name" value="Znf_RING/FYVE/PHD"/>
</dbReference>
<evidence type="ECO:0000313" key="5">
    <source>
        <dbReference type="EMBL" id="GMN39030.1"/>
    </source>
</evidence>
<dbReference type="GO" id="GO:0008270">
    <property type="term" value="F:zinc ion binding"/>
    <property type="evidence" value="ECO:0007669"/>
    <property type="project" value="UniProtKB-KW"/>
</dbReference>
<dbReference type="EMBL" id="BTGU01000009">
    <property type="protein sequence ID" value="GMN39030.1"/>
    <property type="molecule type" value="Genomic_DNA"/>
</dbReference>
<gene>
    <name evidence="5" type="ORF">TIFTF001_008262</name>
</gene>
<keyword evidence="6" id="KW-1185">Reference proteome</keyword>
<protein>
    <recommendedName>
        <fullName evidence="4">RING-type domain-containing protein</fullName>
    </recommendedName>
</protein>
<dbReference type="CDD" id="cd16450">
    <property type="entry name" value="mRING-C3HGC3_RFWD3"/>
    <property type="match status" value="1"/>
</dbReference>
<dbReference type="GO" id="GO:0004842">
    <property type="term" value="F:ubiquitin-protein transferase activity"/>
    <property type="evidence" value="ECO:0007669"/>
    <property type="project" value="InterPro"/>
</dbReference>
<dbReference type="GO" id="GO:0005634">
    <property type="term" value="C:nucleus"/>
    <property type="evidence" value="ECO:0007669"/>
    <property type="project" value="InterPro"/>
</dbReference>
<keyword evidence="2" id="KW-0175">Coiled coil</keyword>
<dbReference type="Gene3D" id="3.30.40.10">
    <property type="entry name" value="Zinc/RING finger domain, C3HC4 (zinc finger)"/>
    <property type="match status" value="1"/>
</dbReference>
<dbReference type="PANTHER" id="PTHR16047:SF13">
    <property type="entry name" value="E3 UBIQUITIN-PROTEIN LIGASE RFWD3"/>
    <property type="match status" value="1"/>
</dbReference>
<reference evidence="5" key="1">
    <citation type="submission" date="2023-07" db="EMBL/GenBank/DDBJ databases">
        <title>draft genome sequence of fig (Ficus carica).</title>
        <authorList>
            <person name="Takahashi T."/>
            <person name="Nishimura K."/>
        </authorList>
    </citation>
    <scope>NUCLEOTIDE SEQUENCE</scope>
</reference>